<feature type="compositionally biased region" description="Basic residues" evidence="1">
    <location>
        <begin position="171"/>
        <end position="181"/>
    </location>
</feature>
<dbReference type="InterPro" id="IPR002347">
    <property type="entry name" value="SDR_fam"/>
</dbReference>
<sequence length="181" mass="20262">MDFRHRRNLWAKSSGGRRPTGGFMERVVIYGGTGGIGLATARALRGRGAALHLVGRDPERLERAASELGETGFRASPRRRARASAASSTRSARSSSRLWPSSTQRASSLISASTRSVPFWRCRQRPPRSRPERERQARAWCCSPPSPSRRASRTMPRSPWPRGRSRGSPSRWRRNSRPRSG</sequence>
<dbReference type="EMBL" id="CP001510">
    <property type="protein sequence ID" value="ACS38752.1"/>
    <property type="molecule type" value="Genomic_DNA"/>
</dbReference>
<proteinExistence type="predicted"/>
<dbReference type="Proteomes" id="UP000009081">
    <property type="component" value="Chromosome"/>
</dbReference>
<dbReference type="KEGG" id="mea:Mex_1p0831"/>
<feature type="compositionally biased region" description="Low complexity" evidence="1">
    <location>
        <begin position="83"/>
        <end position="105"/>
    </location>
</feature>
<feature type="compositionally biased region" description="Low complexity" evidence="1">
    <location>
        <begin position="153"/>
        <end position="170"/>
    </location>
</feature>
<evidence type="ECO:0008006" key="4">
    <source>
        <dbReference type="Google" id="ProtNLM"/>
    </source>
</evidence>
<feature type="region of interest" description="Disordered" evidence="1">
    <location>
        <begin position="122"/>
        <end position="181"/>
    </location>
</feature>
<dbReference type="Pfam" id="PF00106">
    <property type="entry name" value="adh_short"/>
    <property type="match status" value="1"/>
</dbReference>
<keyword evidence="3" id="KW-1185">Reference proteome</keyword>
<evidence type="ECO:0000313" key="3">
    <source>
        <dbReference type="Proteomes" id="UP000009081"/>
    </source>
</evidence>
<gene>
    <name evidence="2" type="ordered locus">MexAM1_META1p0831</name>
</gene>
<organism evidence="2 3">
    <name type="scientific">Methylorubrum extorquens (strain ATCC 14718 / DSM 1338 / JCM 2805 / NCIMB 9133 / AM1)</name>
    <name type="common">Methylobacterium extorquens</name>
    <dbReference type="NCBI Taxonomy" id="272630"/>
    <lineage>
        <taxon>Bacteria</taxon>
        <taxon>Pseudomonadati</taxon>
        <taxon>Pseudomonadota</taxon>
        <taxon>Alphaproteobacteria</taxon>
        <taxon>Hyphomicrobiales</taxon>
        <taxon>Methylobacteriaceae</taxon>
        <taxon>Methylorubrum</taxon>
    </lineage>
</organism>
<dbReference type="AlphaFoldDB" id="C5AWC4"/>
<name>C5AWC4_METEA</name>
<protein>
    <recommendedName>
        <fullName evidence="4">SDR family NAD(P)-dependent oxidoreductase</fullName>
    </recommendedName>
</protein>
<dbReference type="SUPFAM" id="SSF51735">
    <property type="entry name" value="NAD(P)-binding Rossmann-fold domains"/>
    <property type="match status" value="1"/>
</dbReference>
<evidence type="ECO:0000313" key="2">
    <source>
        <dbReference type="EMBL" id="ACS38752.1"/>
    </source>
</evidence>
<accession>C5AWC4</accession>
<dbReference type="STRING" id="272630.MexAM1_META1p0831"/>
<feature type="region of interest" description="Disordered" evidence="1">
    <location>
        <begin position="66"/>
        <end position="110"/>
    </location>
</feature>
<dbReference type="Gene3D" id="3.40.50.720">
    <property type="entry name" value="NAD(P)-binding Rossmann-like Domain"/>
    <property type="match status" value="1"/>
</dbReference>
<reference evidence="2 3" key="1">
    <citation type="journal article" date="2009" name="PLoS ONE">
        <title>Methylobacterium genome sequences: a reference blueprint to investigate microbial metabolism of C1 compounds from natural and industrial sources.</title>
        <authorList>
            <person name="Vuilleumier S."/>
            <person name="Chistoserdova L."/>
            <person name="Lee M.-C."/>
            <person name="Bringel F."/>
            <person name="Lajus A."/>
            <person name="Zhou Y."/>
            <person name="Gourion B."/>
            <person name="Barbe V."/>
            <person name="Chang J."/>
            <person name="Cruveiller S."/>
            <person name="Dossat C."/>
            <person name="Gillett W."/>
            <person name="Gruffaz C."/>
            <person name="Haugen E."/>
            <person name="Hourcade E."/>
            <person name="Levy R."/>
            <person name="Mangenot S."/>
            <person name="Muller E."/>
            <person name="Nadalig T."/>
            <person name="Pagni M."/>
            <person name="Penny C."/>
            <person name="Peyraud R."/>
            <person name="Robinson D.G."/>
            <person name="Roche D."/>
            <person name="Rouy Z."/>
            <person name="Saenampechek C."/>
            <person name="Salvignol G."/>
            <person name="Vallenet D."/>
            <person name="Wu Z."/>
            <person name="Marx C.J."/>
            <person name="Vorholt J.A."/>
            <person name="Olson M.V."/>
            <person name="Kaul R."/>
            <person name="Weissenbach J."/>
            <person name="Medigue C."/>
            <person name="Lidstrom M.E."/>
        </authorList>
    </citation>
    <scope>NUCLEOTIDE SEQUENCE [LARGE SCALE GENOMIC DNA]</scope>
    <source>
        <strain evidence="3">ATCC 14718 / DSM 1338 / JCM 2805 / NCIMB 9133 / AM1</strain>
    </source>
</reference>
<dbReference type="HOGENOM" id="CLU_1487388_0_0_5"/>
<dbReference type="InterPro" id="IPR036291">
    <property type="entry name" value="NAD(P)-bd_dom_sf"/>
</dbReference>
<evidence type="ECO:0000256" key="1">
    <source>
        <dbReference type="SAM" id="MobiDB-lite"/>
    </source>
</evidence>